<dbReference type="AlphaFoldDB" id="A0AAV2VJN1"/>
<reference evidence="1 2" key="1">
    <citation type="journal article" date="2013" name="ISME J.">
        <title>Comparative genomics of pathogenic lineages of Vibrio nigripulchritudo identifies virulence-associated traits.</title>
        <authorList>
            <person name="Goudenege D."/>
            <person name="Labreuche Y."/>
            <person name="Krin E."/>
            <person name="Ansquer D."/>
            <person name="Mangenot S."/>
            <person name="Calteau A."/>
            <person name="Medigue C."/>
            <person name="Mazel D."/>
            <person name="Polz M.F."/>
            <person name="Le Roux F."/>
        </authorList>
    </citation>
    <scope>NUCLEOTIDE SEQUENCE [LARGE SCALE GENOMIC DNA]</scope>
    <source>
        <strain evidence="1 2">SOn1</strain>
    </source>
</reference>
<sequence length="650" mass="68092">MPTDLLAQSEPQDLLTRQQDRVSPVRNLAREFNQKHGISPFFGVPEGYSALAHGIDQGGAMGFGDEVTAAGAATVAKLNALLSDKDVDWGQAYDEALAARRGQMKSYVTEHPKTALGAELAGGLASVGGLVKSGVTTLKSTKTLPTVLKSGREGLLYGGIAGAGHAEGDLGDRGAGAFTGAATGAAMAGAFPFVLSGGSALGRLVKDKVKTNFGRPEGQVNARLNQAMQQTGVTADDVQRKLDELGSEAGIIDTLGQPGYALARSASNTSPAARETLEGMSDTRMAGQPDRLNVALGKAANLNQPYSSSELRQFVRDAAKPEIDQAYNAARQAGYDLDMTQFDDIFQSQMAQDALSEGKRLARERLIAEGGAADTMPSTLAILDETKKSLDAMAQPKLGQPPTNQQAIAARLAETLRTRIDDTLPEYANARGLAKRRYQQEQAVDLGEQLAKSHTGDVARRIEALSPNDRPFVGQGFAAKKMAQINNRRTTPGAVDSLFGSKNQQEAIQTALGDEAQTVQKQLAAERLFAKTQRALTGNSTTARQLAEMGVTGGAGAGLGFMVGEDAQSASMGALATLLARKGGGSAVRALTAKKEAQIAKLLAEKLAGRELPTGVGEEVNKNPALQNLIMRVLSLQSGGYAGEAFTATP</sequence>
<proteinExistence type="predicted"/>
<dbReference type="Proteomes" id="UP000018211">
    <property type="component" value="Unassembled WGS sequence"/>
</dbReference>
<organism evidence="1 2">
    <name type="scientific">Vibrio nigripulchritudo SOn1</name>
    <dbReference type="NCBI Taxonomy" id="1238450"/>
    <lineage>
        <taxon>Bacteria</taxon>
        <taxon>Pseudomonadati</taxon>
        <taxon>Pseudomonadota</taxon>
        <taxon>Gammaproteobacteria</taxon>
        <taxon>Vibrionales</taxon>
        <taxon>Vibrionaceae</taxon>
        <taxon>Vibrio</taxon>
    </lineage>
</organism>
<name>A0AAV2VJN1_9VIBR</name>
<dbReference type="EMBL" id="CAOF01000023">
    <property type="protein sequence ID" value="CCO44679.1"/>
    <property type="molecule type" value="Genomic_DNA"/>
</dbReference>
<gene>
    <name evidence="1" type="ORF">VIBNISOn1_1190024</name>
</gene>
<dbReference type="RefSeq" id="WP_022610446.1">
    <property type="nucleotide sequence ID" value="NZ_LK391965.1"/>
</dbReference>
<accession>A0AAV2VJN1</accession>
<comment type="caution">
    <text evidence="1">The sequence shown here is derived from an EMBL/GenBank/DDBJ whole genome shotgun (WGS) entry which is preliminary data.</text>
</comment>
<evidence type="ECO:0000313" key="1">
    <source>
        <dbReference type="EMBL" id="CCO44679.1"/>
    </source>
</evidence>
<protein>
    <submittedName>
        <fullName evidence="1">Uncharacterized protein</fullName>
    </submittedName>
</protein>
<evidence type="ECO:0000313" key="2">
    <source>
        <dbReference type="Proteomes" id="UP000018211"/>
    </source>
</evidence>